<dbReference type="STRING" id="1121420.SAMN02746098_04163"/>
<reference evidence="2" key="1">
    <citation type="submission" date="2016-11" db="EMBL/GenBank/DDBJ databases">
        <authorList>
            <person name="Varghese N."/>
            <person name="Submissions S."/>
        </authorList>
    </citation>
    <scope>NUCLEOTIDE SEQUENCE [LARGE SCALE GENOMIC DNA]</scope>
    <source>
        <strain evidence="2">DSM 15449</strain>
    </source>
</reference>
<evidence type="ECO:0000313" key="2">
    <source>
        <dbReference type="Proteomes" id="UP000183954"/>
    </source>
</evidence>
<protein>
    <submittedName>
        <fullName evidence="1">Uncharacterized protein</fullName>
    </submittedName>
</protein>
<dbReference type="Gene3D" id="3.40.630.30">
    <property type="match status" value="1"/>
</dbReference>
<dbReference type="Proteomes" id="UP000183954">
    <property type="component" value="Unassembled WGS sequence"/>
</dbReference>
<accession>A0A1M6BJJ3</accession>
<dbReference type="RefSeq" id="WP_073031840.1">
    <property type="nucleotide sequence ID" value="NZ_FQXJ01000019.1"/>
</dbReference>
<dbReference type="EMBL" id="FQXJ01000019">
    <property type="protein sequence ID" value="SHI48866.1"/>
    <property type="molecule type" value="Genomic_DNA"/>
</dbReference>
<sequence>MFYCENEFEYILQTVVLVPYSPGYKLGDFDCGTEDYNQFLTNDAQYYVEQNISQVRLLIHKQTADLIAYMALSTDSFLLDKEEKIDIELALSVCGMMCFKAKILVP</sequence>
<name>A0A1M6BJJ3_9FIRM</name>
<gene>
    <name evidence="1" type="ORF">SAMN02746098_04163</name>
</gene>
<dbReference type="AlphaFoldDB" id="A0A1M6BJJ3"/>
<keyword evidence="2" id="KW-1185">Reference proteome</keyword>
<proteinExistence type="predicted"/>
<evidence type="ECO:0000313" key="1">
    <source>
        <dbReference type="EMBL" id="SHI48866.1"/>
    </source>
</evidence>
<organism evidence="1 2">
    <name type="scientific">Desulfosporosinus lacus DSM 15449</name>
    <dbReference type="NCBI Taxonomy" id="1121420"/>
    <lineage>
        <taxon>Bacteria</taxon>
        <taxon>Bacillati</taxon>
        <taxon>Bacillota</taxon>
        <taxon>Clostridia</taxon>
        <taxon>Eubacteriales</taxon>
        <taxon>Desulfitobacteriaceae</taxon>
        <taxon>Desulfosporosinus</taxon>
    </lineage>
</organism>